<dbReference type="InterPro" id="IPR009661">
    <property type="entry name" value="AcMNPV_Da18"/>
</dbReference>
<sequence length="262" mass="29526">MNLTLKLIPINNYNNSNGGGDDIKNLQNENEKNVAAKTVTILPLFNNDGDDSKKTNGGNDNNTEICLNIKCFSPFAKYKVLISVEGFDAPYVQATFCTRSDSVAIINKRNEKQIIFDGFVKSDDEGTTVPFMVGPLYSVMANQFLQNNDGSDDEDEEKKKRKVVDIVNAIESKQTMIKIFINEANVNNKWDMFKQLFISKNILDYESILVNNVVKFMNSVDKNGDVNYNSNKTTNVTKWVPVASNFVTGKRLLTVLFILKFK</sequence>
<dbReference type="Proteomes" id="UP000203996">
    <property type="component" value="Segment"/>
</dbReference>
<keyword evidence="2" id="KW-1185">Reference proteome</keyword>
<protein>
    <submittedName>
        <fullName evidence="1">ORF-121</fullName>
    </submittedName>
</protein>
<evidence type="ECO:0000313" key="1">
    <source>
        <dbReference type="EMBL" id="ANF29769.1"/>
    </source>
</evidence>
<gene>
    <name evidence="1" type="ORF">CapoNPV_121</name>
</gene>
<organism evidence="1 2">
    <name type="scientific">Catopsilia pomona nucleopolyhedrovirus</name>
    <dbReference type="NCBI Taxonomy" id="1850906"/>
    <lineage>
        <taxon>Viruses</taxon>
        <taxon>Viruses incertae sedis</taxon>
        <taxon>Naldaviricetes</taxon>
        <taxon>Lefavirales</taxon>
        <taxon>Baculoviridae</taxon>
        <taxon>Alphabaculovirus</taxon>
        <taxon>Alphabaculovirus capomonae</taxon>
    </lineage>
</organism>
<dbReference type="KEGG" id="vg:27924345"/>
<dbReference type="EMBL" id="KU565883">
    <property type="protein sequence ID" value="ANF29769.1"/>
    <property type="molecule type" value="Genomic_DNA"/>
</dbReference>
<dbReference type="OrthoDB" id="18602at10239"/>
<accession>A0A172WZJ4</accession>
<dbReference type="GeneID" id="27924345"/>
<dbReference type="RefSeq" id="YP_009255378.1">
    <property type="nucleotide sequence ID" value="NC_030240.1"/>
</dbReference>
<reference evidence="1 2" key="1">
    <citation type="journal article" date="2016" name="PLoS ONE">
        <title>Genome Sequencing and Analysis of Catopsilia pomona nucleopolyhedrovirus: A Distinct Species in Group I Alphabaculovirus.</title>
        <authorList>
            <person name="Wang J."/>
            <person name="Zhu Z."/>
            <person name="Zhang L."/>
            <person name="Hou D."/>
            <person name="Wang M."/>
            <person name="Arif B."/>
            <person name="Kou Z."/>
            <person name="Wang H."/>
            <person name="Deng F."/>
            <person name="Hu Z."/>
        </authorList>
    </citation>
    <scope>NUCLEOTIDE SEQUENCE [LARGE SCALE GENOMIC DNA]</scope>
    <source>
        <strain evidence="1">416</strain>
    </source>
</reference>
<proteinExistence type="predicted"/>
<dbReference type="Pfam" id="PF06856">
    <property type="entry name" value="AcMNPV_Orf17"/>
    <property type="match status" value="1"/>
</dbReference>
<evidence type="ECO:0000313" key="2">
    <source>
        <dbReference type="Proteomes" id="UP000203996"/>
    </source>
</evidence>
<name>A0A172WZJ4_9ABAC</name>